<keyword evidence="1" id="KW-0489">Methyltransferase</keyword>
<dbReference type="Proteomes" id="UP001359559">
    <property type="component" value="Unassembled WGS sequence"/>
</dbReference>
<protein>
    <recommendedName>
        <fullName evidence="5">S-adenosyl-L-methionine-dependent methyltransferase</fullName>
    </recommendedName>
</protein>
<name>A0AAN9P3D6_CLITE</name>
<gene>
    <name evidence="3" type="ORF">RJT34_19393</name>
</gene>
<evidence type="ECO:0008006" key="5">
    <source>
        <dbReference type="Google" id="ProtNLM"/>
    </source>
</evidence>
<comment type="caution">
    <text evidence="3">The sequence shown here is derived from an EMBL/GenBank/DDBJ whole genome shotgun (WGS) entry which is preliminary data.</text>
</comment>
<evidence type="ECO:0000313" key="4">
    <source>
        <dbReference type="Proteomes" id="UP001359559"/>
    </source>
</evidence>
<dbReference type="Pfam" id="PF04072">
    <property type="entry name" value="LCM"/>
    <property type="match status" value="1"/>
</dbReference>
<reference evidence="3 4" key="1">
    <citation type="submission" date="2024-01" db="EMBL/GenBank/DDBJ databases">
        <title>The genomes of 5 underutilized Papilionoideae crops provide insights into root nodulation and disease resistance.</title>
        <authorList>
            <person name="Yuan L."/>
        </authorList>
    </citation>
    <scope>NUCLEOTIDE SEQUENCE [LARGE SCALE GENOMIC DNA]</scope>
    <source>
        <strain evidence="3">LY-2023</strain>
        <tissue evidence="3">Leaf</tissue>
    </source>
</reference>
<dbReference type="EMBL" id="JAYKXN010000005">
    <property type="protein sequence ID" value="KAK7284643.1"/>
    <property type="molecule type" value="Genomic_DNA"/>
</dbReference>
<dbReference type="SUPFAM" id="SSF53335">
    <property type="entry name" value="S-adenosyl-L-methionine-dependent methyltransferases"/>
    <property type="match status" value="1"/>
</dbReference>
<accession>A0AAN9P3D6</accession>
<organism evidence="3 4">
    <name type="scientific">Clitoria ternatea</name>
    <name type="common">Butterfly pea</name>
    <dbReference type="NCBI Taxonomy" id="43366"/>
    <lineage>
        <taxon>Eukaryota</taxon>
        <taxon>Viridiplantae</taxon>
        <taxon>Streptophyta</taxon>
        <taxon>Embryophyta</taxon>
        <taxon>Tracheophyta</taxon>
        <taxon>Spermatophyta</taxon>
        <taxon>Magnoliopsida</taxon>
        <taxon>eudicotyledons</taxon>
        <taxon>Gunneridae</taxon>
        <taxon>Pentapetalae</taxon>
        <taxon>rosids</taxon>
        <taxon>fabids</taxon>
        <taxon>Fabales</taxon>
        <taxon>Fabaceae</taxon>
        <taxon>Papilionoideae</taxon>
        <taxon>50 kb inversion clade</taxon>
        <taxon>NPAAA clade</taxon>
        <taxon>indigoferoid/millettioid clade</taxon>
        <taxon>Phaseoleae</taxon>
        <taxon>Clitoria</taxon>
    </lineage>
</organism>
<dbReference type="InterPro" id="IPR007213">
    <property type="entry name" value="Ppm1/Ppm2/Tcmp"/>
</dbReference>
<dbReference type="InterPro" id="IPR029063">
    <property type="entry name" value="SAM-dependent_MTases_sf"/>
</dbReference>
<dbReference type="AlphaFoldDB" id="A0AAN9P3D6"/>
<dbReference type="GO" id="GO:0008168">
    <property type="term" value="F:methyltransferase activity"/>
    <property type="evidence" value="ECO:0007669"/>
    <property type="project" value="UniProtKB-KW"/>
</dbReference>
<dbReference type="PANTHER" id="PTHR43619">
    <property type="entry name" value="S-ADENOSYL-L-METHIONINE-DEPENDENT METHYLTRANSFERASE YKTD-RELATED"/>
    <property type="match status" value="1"/>
</dbReference>
<keyword evidence="4" id="KW-1185">Reference proteome</keyword>
<proteinExistence type="predicted"/>
<evidence type="ECO:0000313" key="3">
    <source>
        <dbReference type="EMBL" id="KAK7284643.1"/>
    </source>
</evidence>
<evidence type="ECO:0000256" key="1">
    <source>
        <dbReference type="ARBA" id="ARBA00022603"/>
    </source>
</evidence>
<keyword evidence="2" id="KW-0808">Transferase</keyword>
<sequence>MGSAQAFHIACNISMHHPLLRSSSKTKFSVSALKLNPDNDPLLLAATASASLRFQETLRPEPLFVDPYAGCFVPPNIPKDVIQELHPYCLATKFIDDNLLHTLSQSDGLKQLVLLTDGMDTRPYRLNWPASTIIFDISPERVFKTAAEKLKGVGAKIPKSCIFYHIPLESSDVPQNLQFKGYNGNRPSIWALQGFPMMTLANFEEILSIISSLAMKGSLFVGELPAWLFETGMEIKSNTKQCVDKLFMSNGFRVEMVNYERVAESFRKDFATGHCNNILFVAEQLRHSDDQMESWRREFQRVENDGDEEGFEEF</sequence>
<dbReference type="PANTHER" id="PTHR43619:SF2">
    <property type="entry name" value="S-ADENOSYL-L-METHIONINE-DEPENDENT METHYLTRANSFERASES SUPERFAMILY PROTEIN"/>
    <property type="match status" value="1"/>
</dbReference>
<dbReference type="Gene3D" id="3.40.50.150">
    <property type="entry name" value="Vaccinia Virus protein VP39"/>
    <property type="match status" value="1"/>
</dbReference>
<evidence type="ECO:0000256" key="2">
    <source>
        <dbReference type="ARBA" id="ARBA00022679"/>
    </source>
</evidence>
<dbReference type="GO" id="GO:0032259">
    <property type="term" value="P:methylation"/>
    <property type="evidence" value="ECO:0007669"/>
    <property type="project" value="UniProtKB-KW"/>
</dbReference>